<sequence length="108" mass="11996">MRIDRVENMAGGEGHVLIKHLLEEKELHGNNRLFAEVTLEPGCTLGYHEHHGESETYYIISGTGEYNDNGTKRPVKVGDITYTPDGYGHGLDNTSDQDLVFIALIVPD</sequence>
<evidence type="ECO:0000313" key="3">
    <source>
        <dbReference type="EMBL" id="HIR87502.1"/>
    </source>
</evidence>
<dbReference type="Gene3D" id="2.60.120.10">
    <property type="entry name" value="Jelly Rolls"/>
    <property type="match status" value="1"/>
</dbReference>
<gene>
    <name evidence="3" type="ORF">IAC96_00985</name>
</gene>
<dbReference type="InterPro" id="IPR013096">
    <property type="entry name" value="Cupin_2"/>
</dbReference>
<dbReference type="CDD" id="cd02221">
    <property type="entry name" value="cupin_TM1287-like"/>
    <property type="match status" value="1"/>
</dbReference>
<dbReference type="PANTHER" id="PTHR35848">
    <property type="entry name" value="OXALATE-BINDING PROTEIN"/>
    <property type="match status" value="1"/>
</dbReference>
<evidence type="ECO:0000256" key="1">
    <source>
        <dbReference type="ARBA" id="ARBA00022723"/>
    </source>
</evidence>
<dbReference type="Proteomes" id="UP000824201">
    <property type="component" value="Unassembled WGS sequence"/>
</dbReference>
<reference evidence="3" key="1">
    <citation type="submission" date="2020-10" db="EMBL/GenBank/DDBJ databases">
        <authorList>
            <person name="Gilroy R."/>
        </authorList>
    </citation>
    <scope>NUCLEOTIDE SEQUENCE</scope>
    <source>
        <strain evidence="3">ChiW13-3771</strain>
    </source>
</reference>
<dbReference type="SUPFAM" id="SSF51182">
    <property type="entry name" value="RmlC-like cupins"/>
    <property type="match status" value="1"/>
</dbReference>
<accession>A0A9D1EBX2</accession>
<name>A0A9D1EBX2_9FIRM</name>
<dbReference type="EMBL" id="DVHN01000006">
    <property type="protein sequence ID" value="HIR87502.1"/>
    <property type="molecule type" value="Genomic_DNA"/>
</dbReference>
<protein>
    <submittedName>
        <fullName evidence="3">Cupin domain-containing protein</fullName>
    </submittedName>
</protein>
<comment type="caution">
    <text evidence="3">The sequence shown here is derived from an EMBL/GenBank/DDBJ whole genome shotgun (WGS) entry which is preliminary data.</text>
</comment>
<dbReference type="GO" id="GO:0046872">
    <property type="term" value="F:metal ion binding"/>
    <property type="evidence" value="ECO:0007669"/>
    <property type="project" value="UniProtKB-KW"/>
</dbReference>
<dbReference type="AlphaFoldDB" id="A0A9D1EBX2"/>
<dbReference type="InterPro" id="IPR011051">
    <property type="entry name" value="RmlC_Cupin_sf"/>
</dbReference>
<dbReference type="InterPro" id="IPR051610">
    <property type="entry name" value="GPI/OXD"/>
</dbReference>
<keyword evidence="1" id="KW-0479">Metal-binding</keyword>
<dbReference type="InterPro" id="IPR014710">
    <property type="entry name" value="RmlC-like_jellyroll"/>
</dbReference>
<evidence type="ECO:0000259" key="2">
    <source>
        <dbReference type="Pfam" id="PF07883"/>
    </source>
</evidence>
<dbReference type="PANTHER" id="PTHR35848:SF6">
    <property type="entry name" value="CUPIN TYPE-2 DOMAIN-CONTAINING PROTEIN"/>
    <property type="match status" value="1"/>
</dbReference>
<dbReference type="Pfam" id="PF07883">
    <property type="entry name" value="Cupin_2"/>
    <property type="match status" value="1"/>
</dbReference>
<evidence type="ECO:0000313" key="4">
    <source>
        <dbReference type="Proteomes" id="UP000824201"/>
    </source>
</evidence>
<organism evidence="3 4">
    <name type="scientific">Candidatus Fimimorpha faecalis</name>
    <dbReference type="NCBI Taxonomy" id="2840824"/>
    <lineage>
        <taxon>Bacteria</taxon>
        <taxon>Bacillati</taxon>
        <taxon>Bacillota</taxon>
        <taxon>Clostridia</taxon>
        <taxon>Eubacteriales</taxon>
        <taxon>Candidatus Fimimorpha</taxon>
    </lineage>
</organism>
<feature type="domain" description="Cupin type-2" evidence="2">
    <location>
        <begin position="36"/>
        <end position="103"/>
    </location>
</feature>
<proteinExistence type="predicted"/>
<reference evidence="3" key="2">
    <citation type="journal article" date="2021" name="PeerJ">
        <title>Extensive microbial diversity within the chicken gut microbiome revealed by metagenomics and culture.</title>
        <authorList>
            <person name="Gilroy R."/>
            <person name="Ravi A."/>
            <person name="Getino M."/>
            <person name="Pursley I."/>
            <person name="Horton D.L."/>
            <person name="Alikhan N.F."/>
            <person name="Baker D."/>
            <person name="Gharbi K."/>
            <person name="Hall N."/>
            <person name="Watson M."/>
            <person name="Adriaenssens E.M."/>
            <person name="Foster-Nyarko E."/>
            <person name="Jarju S."/>
            <person name="Secka A."/>
            <person name="Antonio M."/>
            <person name="Oren A."/>
            <person name="Chaudhuri R.R."/>
            <person name="La Ragione R."/>
            <person name="Hildebrand F."/>
            <person name="Pallen M.J."/>
        </authorList>
    </citation>
    <scope>NUCLEOTIDE SEQUENCE</scope>
    <source>
        <strain evidence="3">ChiW13-3771</strain>
    </source>
</reference>